<accession>V4RQV6</accession>
<keyword evidence="6" id="KW-0418">Kinase</keyword>
<dbReference type="PANTHER" id="PTHR41523">
    <property type="entry name" value="TWO-COMPONENT SYSTEM SENSOR PROTEIN"/>
    <property type="match status" value="1"/>
</dbReference>
<comment type="catalytic activity">
    <reaction evidence="1">
        <text>ATP + protein L-histidine = ADP + protein N-phospho-L-histidine.</text>
        <dbReference type="EC" id="2.7.13.3"/>
    </reaction>
</comment>
<dbReference type="Pfam" id="PF07568">
    <property type="entry name" value="HisKA_2"/>
    <property type="match status" value="1"/>
</dbReference>
<evidence type="ECO:0000313" key="10">
    <source>
        <dbReference type="Proteomes" id="UP000017819"/>
    </source>
</evidence>
<evidence type="ECO:0000259" key="8">
    <source>
        <dbReference type="SMART" id="SM00387"/>
    </source>
</evidence>
<evidence type="ECO:0000256" key="5">
    <source>
        <dbReference type="ARBA" id="ARBA00022741"/>
    </source>
</evidence>
<dbReference type="OrthoDB" id="341208at2"/>
<dbReference type="InterPro" id="IPR036890">
    <property type="entry name" value="HATPase_C_sf"/>
</dbReference>
<dbReference type="InterPro" id="IPR003594">
    <property type="entry name" value="HATPase_dom"/>
</dbReference>
<dbReference type="GO" id="GO:0004673">
    <property type="term" value="F:protein histidine kinase activity"/>
    <property type="evidence" value="ECO:0007669"/>
    <property type="project" value="UniProtKB-EC"/>
</dbReference>
<evidence type="ECO:0000256" key="4">
    <source>
        <dbReference type="ARBA" id="ARBA00022679"/>
    </source>
</evidence>
<dbReference type="RefSeq" id="WP_023431774.1">
    <property type="nucleotide sequence ID" value="NZ_AWXZ01000019.1"/>
</dbReference>
<evidence type="ECO:0000256" key="6">
    <source>
        <dbReference type="ARBA" id="ARBA00022777"/>
    </source>
</evidence>
<dbReference type="eggNOG" id="COG3920">
    <property type="taxonomic scope" value="Bacteria"/>
</dbReference>
<evidence type="ECO:0000313" key="9">
    <source>
        <dbReference type="EMBL" id="ESR25520.1"/>
    </source>
</evidence>
<evidence type="ECO:0000256" key="1">
    <source>
        <dbReference type="ARBA" id="ARBA00000085"/>
    </source>
</evidence>
<keyword evidence="10" id="KW-1185">Reference proteome</keyword>
<dbReference type="GO" id="GO:0005524">
    <property type="term" value="F:ATP binding"/>
    <property type="evidence" value="ECO:0007669"/>
    <property type="project" value="UniProtKB-KW"/>
</dbReference>
<proteinExistence type="predicted"/>
<sequence>MSDFESLAAFVREPLLVIEGMDRIAFANRAAMAAFGRDVAGRELRALLAGPEEDFARYLRRASGSSSPIIGSAPFRLASGECRKVQIEAALLSPDGARSRLILRCRMRGPEEFSVLQHKIKSLNAEIRKRQQIQVMLEEALDQKSTLLRELHHRTRNHTQMLIGMFSAAAAQAESEETRALVEGALARLRAIAAAQQLMYEMERLNEVSGRRLVETVCTSVAASAPSDVEIAVDAEDADFSNDVAVPLALVLNELLSNALKHGLRFGPGRVEVSLRREGRDLVLRVADPGRSVQELPAGRRLSGLSIVRGLCRQIGGTFEITNEGCTVASVRMVDPGLGEVGTR</sequence>
<dbReference type="AlphaFoldDB" id="V4RQV6"/>
<organism evidence="9 10">
    <name type="scientific">Lutibaculum baratangense AMV1</name>
    <dbReference type="NCBI Taxonomy" id="631454"/>
    <lineage>
        <taxon>Bacteria</taxon>
        <taxon>Pseudomonadati</taxon>
        <taxon>Pseudomonadota</taxon>
        <taxon>Alphaproteobacteria</taxon>
        <taxon>Hyphomicrobiales</taxon>
        <taxon>Tepidamorphaceae</taxon>
        <taxon>Lutibaculum</taxon>
    </lineage>
</organism>
<evidence type="ECO:0000256" key="7">
    <source>
        <dbReference type="ARBA" id="ARBA00022840"/>
    </source>
</evidence>
<dbReference type="EMBL" id="AWXZ01000019">
    <property type="protein sequence ID" value="ESR25520.1"/>
    <property type="molecule type" value="Genomic_DNA"/>
</dbReference>
<dbReference type="EC" id="2.7.13.3" evidence="2"/>
<reference evidence="9 10" key="1">
    <citation type="journal article" date="2014" name="Genome Announc.">
        <title>Draft Genome Sequence of Lutibaculum baratangense Strain AMV1T, Isolated from a Mud Volcano in Andamans, India.</title>
        <authorList>
            <person name="Singh A."/>
            <person name="Sreenivas A."/>
            <person name="Sathyanarayana Reddy G."/>
            <person name="Pinnaka A.K."/>
            <person name="Shivaji S."/>
        </authorList>
    </citation>
    <scope>NUCLEOTIDE SEQUENCE [LARGE SCALE GENOMIC DNA]</scope>
    <source>
        <strain evidence="9 10">AMV1</strain>
    </source>
</reference>
<keyword evidence="4" id="KW-0808">Transferase</keyword>
<dbReference type="CDD" id="cd00075">
    <property type="entry name" value="HATPase"/>
    <property type="match status" value="1"/>
</dbReference>
<evidence type="ECO:0000256" key="3">
    <source>
        <dbReference type="ARBA" id="ARBA00022553"/>
    </source>
</evidence>
<comment type="caution">
    <text evidence="9">The sequence shown here is derived from an EMBL/GenBank/DDBJ whole genome shotgun (WGS) entry which is preliminary data.</text>
</comment>
<dbReference type="SMART" id="SM00387">
    <property type="entry name" value="HATPase_c"/>
    <property type="match status" value="1"/>
</dbReference>
<keyword evidence="5" id="KW-0547">Nucleotide-binding</keyword>
<feature type="domain" description="Histidine kinase/HSP90-like ATPase" evidence="8">
    <location>
        <begin position="243"/>
        <end position="337"/>
    </location>
</feature>
<protein>
    <recommendedName>
        <fullName evidence="2">histidine kinase</fullName>
        <ecNumber evidence="2">2.7.13.3</ecNumber>
    </recommendedName>
</protein>
<name>V4RQV6_9HYPH</name>
<gene>
    <name evidence="9" type="ORF">N177_1632</name>
</gene>
<keyword evidence="3" id="KW-0597">Phosphoprotein</keyword>
<dbReference type="InterPro" id="IPR011495">
    <property type="entry name" value="Sig_transdc_His_kin_sub2_dim/P"/>
</dbReference>
<dbReference type="Proteomes" id="UP000017819">
    <property type="component" value="Unassembled WGS sequence"/>
</dbReference>
<dbReference type="STRING" id="631454.N177_1632"/>
<dbReference type="PANTHER" id="PTHR41523:SF8">
    <property type="entry name" value="ETHYLENE RESPONSE SENSOR PROTEIN"/>
    <property type="match status" value="1"/>
</dbReference>
<evidence type="ECO:0000256" key="2">
    <source>
        <dbReference type="ARBA" id="ARBA00012438"/>
    </source>
</evidence>
<dbReference type="SUPFAM" id="SSF55874">
    <property type="entry name" value="ATPase domain of HSP90 chaperone/DNA topoisomerase II/histidine kinase"/>
    <property type="match status" value="1"/>
</dbReference>
<dbReference type="Gene3D" id="3.30.565.10">
    <property type="entry name" value="Histidine kinase-like ATPase, C-terminal domain"/>
    <property type="match status" value="1"/>
</dbReference>
<dbReference type="Pfam" id="PF02518">
    <property type="entry name" value="HATPase_c"/>
    <property type="match status" value="1"/>
</dbReference>
<keyword evidence="7" id="KW-0067">ATP-binding</keyword>